<comment type="caution">
    <text evidence="9">The sequence shown here is derived from an EMBL/GenBank/DDBJ whole genome shotgun (WGS) entry which is preliminary data.</text>
</comment>
<dbReference type="SUPFAM" id="SSF48013">
    <property type="entry name" value="NusB-like"/>
    <property type="match status" value="1"/>
</dbReference>
<evidence type="ECO:0000256" key="7">
    <source>
        <dbReference type="SAM" id="MobiDB-lite"/>
    </source>
</evidence>
<evidence type="ECO:0000313" key="10">
    <source>
        <dbReference type="Proteomes" id="UP000243540"/>
    </source>
</evidence>
<dbReference type="GO" id="GO:0031564">
    <property type="term" value="P:transcription antitermination"/>
    <property type="evidence" value="ECO:0007669"/>
    <property type="project" value="UniProtKB-KW"/>
</dbReference>
<evidence type="ECO:0000313" key="9">
    <source>
        <dbReference type="EMBL" id="OTA30042.1"/>
    </source>
</evidence>
<keyword evidence="4 6" id="KW-0805">Transcription regulation</keyword>
<sequence>MARSTARKRAMNTLFEADIRGQEFTDLLDARIVYPGAQTPLPTYAIEIVRGVASHRRTIDKALGEALNSWEVKRMPAIDRALARMAAWEILYNEEIQAGVAIDEALSLAKKYSGEDTPDLLFGVLSTVDQKSAEILADEIAWQNERAALAAADEADADAPTQDASAPAEDTPSDEPTSEESLFSPAEDSADSITEDPQGN</sequence>
<proteinExistence type="inferred from homology"/>
<dbReference type="PANTHER" id="PTHR11078:SF3">
    <property type="entry name" value="ANTITERMINATION NUSB DOMAIN-CONTAINING PROTEIN"/>
    <property type="match status" value="1"/>
</dbReference>
<keyword evidence="2 6" id="KW-0889">Transcription antitermination</keyword>
<dbReference type="InterPro" id="IPR011605">
    <property type="entry name" value="NusB_fam"/>
</dbReference>
<evidence type="ECO:0000259" key="8">
    <source>
        <dbReference type="Pfam" id="PF01029"/>
    </source>
</evidence>
<evidence type="ECO:0000256" key="2">
    <source>
        <dbReference type="ARBA" id="ARBA00022814"/>
    </source>
</evidence>
<evidence type="ECO:0000256" key="4">
    <source>
        <dbReference type="ARBA" id="ARBA00023015"/>
    </source>
</evidence>
<keyword evidence="5 6" id="KW-0804">Transcription</keyword>
<organism evidence="9 10">
    <name type="scientific">Alloscardovia macacae</name>
    <dbReference type="NCBI Taxonomy" id="1160091"/>
    <lineage>
        <taxon>Bacteria</taxon>
        <taxon>Bacillati</taxon>
        <taxon>Actinomycetota</taxon>
        <taxon>Actinomycetes</taxon>
        <taxon>Bifidobacteriales</taxon>
        <taxon>Bifidobacteriaceae</taxon>
        <taxon>Alloscardovia</taxon>
    </lineage>
</organism>
<dbReference type="EMBL" id="NEKC01000002">
    <property type="protein sequence ID" value="OTA30042.1"/>
    <property type="molecule type" value="Genomic_DNA"/>
</dbReference>
<dbReference type="Pfam" id="PF01029">
    <property type="entry name" value="NusB"/>
    <property type="match status" value="1"/>
</dbReference>
<dbReference type="HAMAP" id="MF_00073">
    <property type="entry name" value="NusB"/>
    <property type="match status" value="1"/>
</dbReference>
<feature type="domain" description="NusB/RsmB/TIM44" evidence="8">
    <location>
        <begin position="5"/>
        <end position="128"/>
    </location>
</feature>
<comment type="similarity">
    <text evidence="1 6">Belongs to the NusB family.</text>
</comment>
<dbReference type="Gene3D" id="1.10.940.10">
    <property type="entry name" value="NusB-like"/>
    <property type="match status" value="1"/>
</dbReference>
<feature type="compositionally biased region" description="Low complexity" evidence="7">
    <location>
        <begin position="149"/>
        <end position="164"/>
    </location>
</feature>
<comment type="function">
    <text evidence="6">Involved in transcription antitermination. Required for transcription of ribosomal RNA (rRNA) genes. Binds specifically to the boxA antiterminator sequence of the ribosomal RNA (rrn) operons.</text>
</comment>
<gene>
    <name evidence="6" type="primary">nusB</name>
    <name evidence="9" type="ORF">B9T39_01370</name>
</gene>
<evidence type="ECO:0000256" key="6">
    <source>
        <dbReference type="HAMAP-Rule" id="MF_00073"/>
    </source>
</evidence>
<accession>A0A1Y2T2H1</accession>
<dbReference type="Proteomes" id="UP000243540">
    <property type="component" value="Unassembled WGS sequence"/>
</dbReference>
<evidence type="ECO:0000256" key="3">
    <source>
        <dbReference type="ARBA" id="ARBA00022884"/>
    </source>
</evidence>
<dbReference type="PANTHER" id="PTHR11078">
    <property type="entry name" value="N UTILIZATION SUBSTANCE PROTEIN B-RELATED"/>
    <property type="match status" value="1"/>
</dbReference>
<dbReference type="GO" id="GO:0006353">
    <property type="term" value="P:DNA-templated transcription termination"/>
    <property type="evidence" value="ECO:0007669"/>
    <property type="project" value="UniProtKB-UniRule"/>
</dbReference>
<keyword evidence="3 6" id="KW-0694">RNA-binding</keyword>
<protein>
    <recommendedName>
        <fullName evidence="6">Transcription antitermination protein NusB</fullName>
    </recommendedName>
    <alternativeName>
        <fullName evidence="6">Antitermination factor NusB</fullName>
    </alternativeName>
</protein>
<name>A0A1Y2T2H1_9BIFI</name>
<dbReference type="AlphaFoldDB" id="A0A1Y2T2H1"/>
<dbReference type="STRING" id="1160091.B9T39_01370"/>
<dbReference type="InterPro" id="IPR035926">
    <property type="entry name" value="NusB-like_sf"/>
</dbReference>
<reference evidence="9 10" key="1">
    <citation type="submission" date="2017-04" db="EMBL/GenBank/DDBJ databases">
        <title>Draft genome sequences of Alloscardovia macacae UMA81211 and UMA81212 isolated from the feces of a rhesus macaque (Macaca mulatta).</title>
        <authorList>
            <person name="Albert K."/>
            <person name="Sela D.A."/>
        </authorList>
    </citation>
    <scope>NUCLEOTIDE SEQUENCE [LARGE SCALE GENOMIC DNA]</scope>
    <source>
        <strain evidence="9 10">UMA81212</strain>
    </source>
</reference>
<dbReference type="RefSeq" id="WP_086106038.1">
    <property type="nucleotide sequence ID" value="NZ_NEKC01000002.1"/>
</dbReference>
<dbReference type="GO" id="GO:0005829">
    <property type="term" value="C:cytosol"/>
    <property type="evidence" value="ECO:0007669"/>
    <property type="project" value="TreeGrafter"/>
</dbReference>
<evidence type="ECO:0000256" key="1">
    <source>
        <dbReference type="ARBA" id="ARBA00005952"/>
    </source>
</evidence>
<evidence type="ECO:0000256" key="5">
    <source>
        <dbReference type="ARBA" id="ARBA00023163"/>
    </source>
</evidence>
<dbReference type="InterPro" id="IPR006027">
    <property type="entry name" value="NusB_RsmB_TIM44"/>
</dbReference>
<feature type="region of interest" description="Disordered" evidence="7">
    <location>
        <begin position="149"/>
        <end position="200"/>
    </location>
</feature>
<dbReference type="NCBIfam" id="TIGR01951">
    <property type="entry name" value="nusB"/>
    <property type="match status" value="1"/>
</dbReference>
<dbReference type="GO" id="GO:0003723">
    <property type="term" value="F:RNA binding"/>
    <property type="evidence" value="ECO:0007669"/>
    <property type="project" value="UniProtKB-UniRule"/>
</dbReference>